<protein>
    <submittedName>
        <fullName evidence="2">Uncharacterized protein</fullName>
    </submittedName>
</protein>
<feature type="transmembrane region" description="Helical" evidence="1">
    <location>
        <begin position="50"/>
        <end position="72"/>
    </location>
</feature>
<dbReference type="RefSeq" id="XP_025427985.1">
    <property type="nucleotide sequence ID" value="XM_025570569.1"/>
</dbReference>
<name>A0A318ZBB9_9EURO</name>
<evidence type="ECO:0000256" key="1">
    <source>
        <dbReference type="SAM" id="Phobius"/>
    </source>
</evidence>
<accession>A0A318ZBB9</accession>
<keyword evidence="3" id="KW-1185">Reference proteome</keyword>
<keyword evidence="1" id="KW-1133">Transmembrane helix</keyword>
<dbReference type="GeneID" id="37071797"/>
<organism evidence="2 3">
    <name type="scientific">Aspergillus saccharolyticus JOP 1030-1</name>
    <dbReference type="NCBI Taxonomy" id="1450539"/>
    <lineage>
        <taxon>Eukaryota</taxon>
        <taxon>Fungi</taxon>
        <taxon>Dikarya</taxon>
        <taxon>Ascomycota</taxon>
        <taxon>Pezizomycotina</taxon>
        <taxon>Eurotiomycetes</taxon>
        <taxon>Eurotiomycetidae</taxon>
        <taxon>Eurotiales</taxon>
        <taxon>Aspergillaceae</taxon>
        <taxon>Aspergillus</taxon>
        <taxon>Aspergillus subgen. Circumdati</taxon>
    </lineage>
</organism>
<keyword evidence="1" id="KW-0472">Membrane</keyword>
<dbReference type="AlphaFoldDB" id="A0A318ZBB9"/>
<gene>
    <name evidence="2" type="ORF">BP01DRAFT_142817</name>
</gene>
<dbReference type="Proteomes" id="UP000248349">
    <property type="component" value="Unassembled WGS sequence"/>
</dbReference>
<evidence type="ECO:0000313" key="3">
    <source>
        <dbReference type="Proteomes" id="UP000248349"/>
    </source>
</evidence>
<proteinExistence type="predicted"/>
<sequence length="96" mass="11364">MECRNHGVWQVKSFSFPVSCHSVASTQLQLQRVASEHRNHPLPAEIDHFMSWWVFFQTAAWHIPVWVAFTTVMRNTQQLRSTLCENPHLVRYYHVS</sequence>
<keyword evidence="1" id="KW-0812">Transmembrane</keyword>
<dbReference type="EMBL" id="KZ821256">
    <property type="protein sequence ID" value="PYH42003.1"/>
    <property type="molecule type" value="Genomic_DNA"/>
</dbReference>
<evidence type="ECO:0000313" key="2">
    <source>
        <dbReference type="EMBL" id="PYH42003.1"/>
    </source>
</evidence>
<reference evidence="2 3" key="1">
    <citation type="submission" date="2016-12" db="EMBL/GenBank/DDBJ databases">
        <title>The genomes of Aspergillus section Nigri reveals drivers in fungal speciation.</title>
        <authorList>
            <consortium name="DOE Joint Genome Institute"/>
            <person name="Vesth T.C."/>
            <person name="Nybo J."/>
            <person name="Theobald S."/>
            <person name="Brandl J."/>
            <person name="Frisvad J.C."/>
            <person name="Nielsen K.F."/>
            <person name="Lyhne E.K."/>
            <person name="Kogle M.E."/>
            <person name="Kuo A."/>
            <person name="Riley R."/>
            <person name="Clum A."/>
            <person name="Nolan M."/>
            <person name="Lipzen A."/>
            <person name="Salamov A."/>
            <person name="Henrissat B."/>
            <person name="Wiebenga A."/>
            <person name="De Vries R.P."/>
            <person name="Grigoriev I.V."/>
            <person name="Mortensen U.H."/>
            <person name="Andersen M.R."/>
            <person name="Baker S.E."/>
        </authorList>
    </citation>
    <scope>NUCLEOTIDE SEQUENCE [LARGE SCALE GENOMIC DNA]</scope>
    <source>
        <strain evidence="2 3">JOP 1030-1</strain>
    </source>
</reference>